<feature type="compositionally biased region" description="Acidic residues" evidence="1">
    <location>
        <begin position="604"/>
        <end position="617"/>
    </location>
</feature>
<gene>
    <name evidence="2" type="ORF">QCA50_020190</name>
</gene>
<name>A0AAW0FFH9_9APHY</name>
<feature type="region of interest" description="Disordered" evidence="1">
    <location>
        <begin position="1084"/>
        <end position="1169"/>
    </location>
</feature>
<accession>A0AAW0FFH9</accession>
<evidence type="ECO:0000313" key="2">
    <source>
        <dbReference type="EMBL" id="KAK7676854.1"/>
    </source>
</evidence>
<feature type="region of interest" description="Disordered" evidence="1">
    <location>
        <begin position="993"/>
        <end position="1052"/>
    </location>
</feature>
<feature type="compositionally biased region" description="Basic and acidic residues" evidence="1">
    <location>
        <begin position="209"/>
        <end position="218"/>
    </location>
</feature>
<feature type="compositionally biased region" description="Polar residues" evidence="1">
    <location>
        <begin position="1084"/>
        <end position="1127"/>
    </location>
</feature>
<evidence type="ECO:0000256" key="1">
    <source>
        <dbReference type="SAM" id="MobiDB-lite"/>
    </source>
</evidence>
<feature type="compositionally biased region" description="Polar residues" evidence="1">
    <location>
        <begin position="1023"/>
        <end position="1052"/>
    </location>
</feature>
<feature type="compositionally biased region" description="Acidic residues" evidence="1">
    <location>
        <begin position="750"/>
        <end position="759"/>
    </location>
</feature>
<feature type="region of interest" description="Disordered" evidence="1">
    <location>
        <begin position="961"/>
        <end position="980"/>
    </location>
</feature>
<dbReference type="EMBL" id="JASBNA010000102">
    <property type="protein sequence ID" value="KAK7676854.1"/>
    <property type="molecule type" value="Genomic_DNA"/>
</dbReference>
<feature type="compositionally biased region" description="Acidic residues" evidence="1">
    <location>
        <begin position="219"/>
        <end position="239"/>
    </location>
</feature>
<evidence type="ECO:0000313" key="3">
    <source>
        <dbReference type="Proteomes" id="UP001385951"/>
    </source>
</evidence>
<feature type="compositionally biased region" description="Acidic residues" evidence="1">
    <location>
        <begin position="304"/>
        <end position="313"/>
    </location>
</feature>
<feature type="compositionally biased region" description="Basic and acidic residues" evidence="1">
    <location>
        <begin position="795"/>
        <end position="809"/>
    </location>
</feature>
<feature type="compositionally biased region" description="Polar residues" evidence="1">
    <location>
        <begin position="966"/>
        <end position="980"/>
    </location>
</feature>
<feature type="compositionally biased region" description="Acidic residues" evidence="1">
    <location>
        <begin position="810"/>
        <end position="819"/>
    </location>
</feature>
<proteinExistence type="predicted"/>
<dbReference type="Proteomes" id="UP001385951">
    <property type="component" value="Unassembled WGS sequence"/>
</dbReference>
<sequence length="1169" mass="128069">MSTSSKEEPEWLLTAQGATVGGLAAVDKVENAVWTYCTLLREAVFSFPEGVSVNEYDEFLEGLEQVWVDDVDCYAEEEPLEQKPILVVRFFELLKKYKKDHHPFNLLDIFSYQYKEDPAISYEDLALPKERGAGASANGISWLEDTINNWGIKRERRGLPDIKKDETLYLGRLSVERYATMIEKNCDIWDLGGEEAPPKLPAGSLTDSANRDLPKEDSPMEVDSSEVVEPSEEPMEDHEGDVPSTRYTLRGSTLERRAKTQEAALKAATSRESSQAKESVGEKGKGKAGGESVEDNSSDGSIETNDEASDSDIYESPGTPSALVYNAKQESLWMGSIMLRKRYWMHKKCHERLKEWQLAMLPCKNCAKTGKPCVIYLALNPGCIGCMVGTGKRSCSFVPHMGQAHVPIPYSNHVGLYFHTMLISLYMQGHPLPLVPQNFEEVNFYPGITRGTKYNIVIPKDQQATVRVEAVQKWKELSKGGWKDMWYGLPYPVASQAYKDLSSRVKGVRARYAKAVWRVSDFPSDYDYEMVNKYYQTLDEVSKVATWEAFDIYKHIPYLPTPNVVAPTGEALMLYPPPQERGFSRQTWKEHVSKGGDPLYGQDSDYEEEETEADEQSGDNAGVADGEQVHVMEQDEDVPVENEEEESPEDDTGSDYPGSDDVDDGVEDDADTDRQPGTAATGGGNKRKAKQSPSEGVDDKYDTSSNAGNDEVDEPSETPTGPSMLASQSSLRGQGLFEVPPSEQAKLLSDEELMDVDDIPDSRDPSPPIGTPLAPVKARMKAKQPGTNPRPIKRARFESSGDGTSGDRNDDSEDEDDANMDAGGTQEGVQEKDSAAGVVGLVGGTQVELAEKSQKVSVGIQDIEARFKELEEAVAGLKAGSALAATVYEMKEWLDNAEKSLPEMWTQIEELKAQQDILRTRLEQSEIAFAEYRTGIEDRIPILVQQEVQRVLSTRQTNPAAAVGLASTQQVPKPDNSTGQEMSIVTAPIEKATTSSSADSHLLTHSVPPLSQLGSPHVLNPALSPSRTPSVAPSHHTTPLPTTDSISSNIHNSYGPLSPMSFARLRTRDASSAFGISGLSVLTTLSDDSPRTSVAPTQQLASASARSTSSDHTPTGPQSPRQQTSTSTHEHQDGQDFDHSISALRISAAAEETSGVQSGGGVRSHEEEM</sequence>
<feature type="region of interest" description="Disordered" evidence="1">
    <location>
        <begin position="576"/>
        <end position="835"/>
    </location>
</feature>
<reference evidence="2 3" key="1">
    <citation type="submission" date="2022-09" db="EMBL/GenBank/DDBJ databases">
        <authorList>
            <person name="Palmer J.M."/>
        </authorList>
    </citation>
    <scope>NUCLEOTIDE SEQUENCE [LARGE SCALE GENOMIC DNA]</scope>
    <source>
        <strain evidence="2 3">DSM 7382</strain>
    </source>
</reference>
<feature type="compositionally biased region" description="Polar residues" evidence="1">
    <location>
        <begin position="717"/>
        <end position="732"/>
    </location>
</feature>
<organism evidence="2 3">
    <name type="scientific">Cerrena zonata</name>
    <dbReference type="NCBI Taxonomy" id="2478898"/>
    <lineage>
        <taxon>Eukaryota</taxon>
        <taxon>Fungi</taxon>
        <taxon>Dikarya</taxon>
        <taxon>Basidiomycota</taxon>
        <taxon>Agaricomycotina</taxon>
        <taxon>Agaricomycetes</taxon>
        <taxon>Polyporales</taxon>
        <taxon>Cerrenaceae</taxon>
        <taxon>Cerrena</taxon>
    </lineage>
</organism>
<keyword evidence="3" id="KW-1185">Reference proteome</keyword>
<feature type="compositionally biased region" description="Basic and acidic residues" evidence="1">
    <location>
        <begin position="1128"/>
        <end position="1139"/>
    </location>
</feature>
<comment type="caution">
    <text evidence="2">The sequence shown here is derived from an EMBL/GenBank/DDBJ whole genome shotgun (WGS) entry which is preliminary data.</text>
</comment>
<protein>
    <submittedName>
        <fullName evidence="2">Uncharacterized protein</fullName>
    </submittedName>
</protein>
<dbReference type="AlphaFoldDB" id="A0AAW0FFH9"/>
<feature type="region of interest" description="Disordered" evidence="1">
    <location>
        <begin position="196"/>
        <end position="320"/>
    </location>
</feature>
<feature type="compositionally biased region" description="Acidic residues" evidence="1">
    <location>
        <begin position="634"/>
        <end position="671"/>
    </location>
</feature>